<organism evidence="6 7">
    <name type="scientific">Undibacterium terreum</name>
    <dbReference type="NCBI Taxonomy" id="1224302"/>
    <lineage>
        <taxon>Bacteria</taxon>
        <taxon>Pseudomonadati</taxon>
        <taxon>Pseudomonadota</taxon>
        <taxon>Betaproteobacteria</taxon>
        <taxon>Burkholderiales</taxon>
        <taxon>Oxalobacteraceae</taxon>
        <taxon>Undibacterium</taxon>
    </lineage>
</organism>
<name>A0A916UXX8_9BURK</name>
<evidence type="ECO:0000313" key="7">
    <source>
        <dbReference type="Proteomes" id="UP000637423"/>
    </source>
</evidence>
<dbReference type="SUPFAM" id="SSF46785">
    <property type="entry name" value="Winged helix' DNA-binding domain"/>
    <property type="match status" value="1"/>
</dbReference>
<dbReference type="GO" id="GO:0003700">
    <property type="term" value="F:DNA-binding transcription factor activity"/>
    <property type="evidence" value="ECO:0007669"/>
    <property type="project" value="InterPro"/>
</dbReference>
<dbReference type="InterPro" id="IPR005119">
    <property type="entry name" value="LysR_subst-bd"/>
</dbReference>
<evidence type="ECO:0000259" key="5">
    <source>
        <dbReference type="PROSITE" id="PS50931"/>
    </source>
</evidence>
<dbReference type="InterPro" id="IPR036388">
    <property type="entry name" value="WH-like_DNA-bd_sf"/>
</dbReference>
<dbReference type="GO" id="GO:0000976">
    <property type="term" value="F:transcription cis-regulatory region binding"/>
    <property type="evidence" value="ECO:0007669"/>
    <property type="project" value="TreeGrafter"/>
</dbReference>
<dbReference type="Proteomes" id="UP000637423">
    <property type="component" value="Unassembled WGS sequence"/>
</dbReference>
<dbReference type="AlphaFoldDB" id="A0A916UXX8"/>
<evidence type="ECO:0000256" key="3">
    <source>
        <dbReference type="ARBA" id="ARBA00023125"/>
    </source>
</evidence>
<keyword evidence="3" id="KW-0238">DNA-binding</keyword>
<dbReference type="InterPro" id="IPR000847">
    <property type="entry name" value="LysR_HTH_N"/>
</dbReference>
<dbReference type="Pfam" id="PF03466">
    <property type="entry name" value="LysR_substrate"/>
    <property type="match status" value="1"/>
</dbReference>
<reference evidence="6" key="1">
    <citation type="journal article" date="2014" name="Int. J. Syst. Evol. Microbiol.">
        <title>Complete genome sequence of Corynebacterium casei LMG S-19264T (=DSM 44701T), isolated from a smear-ripened cheese.</title>
        <authorList>
            <consortium name="US DOE Joint Genome Institute (JGI-PGF)"/>
            <person name="Walter F."/>
            <person name="Albersmeier A."/>
            <person name="Kalinowski J."/>
            <person name="Ruckert C."/>
        </authorList>
    </citation>
    <scope>NUCLEOTIDE SEQUENCE</scope>
    <source>
        <strain evidence="6">CGMCC 1.10998</strain>
    </source>
</reference>
<dbReference type="InterPro" id="IPR036390">
    <property type="entry name" value="WH_DNA-bd_sf"/>
</dbReference>
<gene>
    <name evidence="6" type="ORF">GCM10011396_45740</name>
</gene>
<dbReference type="EMBL" id="BMED01000005">
    <property type="protein sequence ID" value="GGC93301.1"/>
    <property type="molecule type" value="Genomic_DNA"/>
</dbReference>
<dbReference type="PANTHER" id="PTHR30126">
    <property type="entry name" value="HTH-TYPE TRANSCRIPTIONAL REGULATOR"/>
    <property type="match status" value="1"/>
</dbReference>
<reference evidence="6" key="2">
    <citation type="submission" date="2020-09" db="EMBL/GenBank/DDBJ databases">
        <authorList>
            <person name="Sun Q."/>
            <person name="Zhou Y."/>
        </authorList>
    </citation>
    <scope>NUCLEOTIDE SEQUENCE</scope>
    <source>
        <strain evidence="6">CGMCC 1.10998</strain>
    </source>
</reference>
<dbReference type="Gene3D" id="1.10.10.10">
    <property type="entry name" value="Winged helix-like DNA-binding domain superfamily/Winged helix DNA-binding domain"/>
    <property type="match status" value="1"/>
</dbReference>
<protein>
    <submittedName>
        <fullName evidence="6">Transcriptional regulator</fullName>
    </submittedName>
</protein>
<dbReference type="RefSeq" id="WP_188568436.1">
    <property type="nucleotide sequence ID" value="NZ_BMED01000005.1"/>
</dbReference>
<evidence type="ECO:0000256" key="4">
    <source>
        <dbReference type="ARBA" id="ARBA00023163"/>
    </source>
</evidence>
<comment type="caution">
    <text evidence="6">The sequence shown here is derived from an EMBL/GenBank/DDBJ whole genome shotgun (WGS) entry which is preliminary data.</text>
</comment>
<keyword evidence="7" id="KW-1185">Reference proteome</keyword>
<dbReference type="PROSITE" id="PS50931">
    <property type="entry name" value="HTH_LYSR"/>
    <property type="match status" value="1"/>
</dbReference>
<dbReference type="Pfam" id="PF00126">
    <property type="entry name" value="HTH_1"/>
    <property type="match status" value="1"/>
</dbReference>
<dbReference type="SUPFAM" id="SSF53850">
    <property type="entry name" value="Periplasmic binding protein-like II"/>
    <property type="match status" value="1"/>
</dbReference>
<proteinExistence type="inferred from homology"/>
<feature type="domain" description="HTH lysR-type" evidence="5">
    <location>
        <begin position="4"/>
        <end position="61"/>
    </location>
</feature>
<dbReference type="Gene3D" id="3.40.190.290">
    <property type="match status" value="1"/>
</dbReference>
<evidence type="ECO:0000256" key="2">
    <source>
        <dbReference type="ARBA" id="ARBA00023015"/>
    </source>
</evidence>
<accession>A0A916UXX8</accession>
<sequence>MLRISLDALQILDAIDRRGSFSAAGNELHRVPSTISYTVSKLEDDLGVQVFDRNGPKVSLTRAGQELLKEGRYLLKAAEDLEHRVRRVASGWETELGLGMDSLFSPISLLEDIRAFYTVADRTRLKIGQDAISGTWEALLDRRVDLLIGAVGEGPSGGGYNAVPLGKIPFLFAVAPSHPLAAIDRPLTKADLHPYRAIAVGDSARTLRPRTVGLLFGQDALTIPDMRSKYLFQLAGLGFGFLPEPCARAALAAGSLIQKLVEEPRTDEPVFLAWRTGENGAALSWWISRMRQPGVLEQLAQSVPGAVL</sequence>
<evidence type="ECO:0000256" key="1">
    <source>
        <dbReference type="ARBA" id="ARBA00009437"/>
    </source>
</evidence>
<evidence type="ECO:0000313" key="6">
    <source>
        <dbReference type="EMBL" id="GGC93301.1"/>
    </source>
</evidence>
<keyword evidence="2" id="KW-0805">Transcription regulation</keyword>
<keyword evidence="4" id="KW-0804">Transcription</keyword>
<dbReference type="PANTHER" id="PTHR30126:SF4">
    <property type="entry name" value="LYSR FAMILY TRANSCRIPTIONAL REGULATOR"/>
    <property type="match status" value="1"/>
</dbReference>
<comment type="similarity">
    <text evidence="1">Belongs to the LysR transcriptional regulatory family.</text>
</comment>